<protein>
    <submittedName>
        <fullName evidence="2">COG1112: Superfamily I DNA and RNA helicases and helicase subunits</fullName>
    </submittedName>
</protein>
<gene>
    <name evidence="2" type="ordered locus">Y11_p1021</name>
</gene>
<geneLocation type="plasmid" evidence="2 3">
    <name>pYV03</name>
</geneLocation>
<dbReference type="Proteomes" id="UP000008084">
    <property type="component" value="Plasmid pYV03"/>
</dbReference>
<proteinExistence type="predicted"/>
<dbReference type="PATRIC" id="fig|930944.6.peg.4422"/>
<keyword evidence="2" id="KW-0347">Helicase</keyword>
<dbReference type="AlphaFoldDB" id="A0A0H3NX63"/>
<keyword evidence="2" id="KW-0378">Hydrolase</keyword>
<feature type="domain" description="DUF2726" evidence="1">
    <location>
        <begin position="2"/>
        <end position="49"/>
    </location>
</feature>
<evidence type="ECO:0000313" key="2">
    <source>
        <dbReference type="EMBL" id="CBY78199.1"/>
    </source>
</evidence>
<dbReference type="InterPro" id="IPR024402">
    <property type="entry name" value="DUF2726"/>
</dbReference>
<evidence type="ECO:0000259" key="1">
    <source>
        <dbReference type="Pfam" id="PF10881"/>
    </source>
</evidence>
<accession>A0A0H3NX63</accession>
<evidence type="ECO:0000313" key="3">
    <source>
        <dbReference type="Proteomes" id="UP000008084"/>
    </source>
</evidence>
<dbReference type="HOGENOM" id="CLU_192846_1_0_6"/>
<keyword evidence="2" id="KW-0547">Nucleotide-binding</keyword>
<dbReference type="GO" id="GO:0004386">
    <property type="term" value="F:helicase activity"/>
    <property type="evidence" value="ECO:0007669"/>
    <property type="project" value="UniProtKB-KW"/>
</dbReference>
<dbReference type="KEGG" id="yey:Y11_p1021"/>
<sequence>MVITDRDGGIVAAVELDDCSHQASHRQRRDLLLEEVLRQADIPLLRSKDEGVLVANVQTFLATVEQRQNV</sequence>
<keyword evidence="2" id="KW-0067">ATP-binding</keyword>
<dbReference type="EMBL" id="FR745874">
    <property type="protein sequence ID" value="CBY78199.1"/>
    <property type="molecule type" value="Genomic_DNA"/>
</dbReference>
<dbReference type="Pfam" id="PF10881">
    <property type="entry name" value="DUF2726"/>
    <property type="match status" value="1"/>
</dbReference>
<keyword evidence="2" id="KW-0614">Plasmid</keyword>
<organism evidence="2 3">
    <name type="scientific">Yersinia enterocolitica subsp. palearctica serotype O:3 (strain DSM 13030 / CIP 106945 / Y11)</name>
    <dbReference type="NCBI Taxonomy" id="930944"/>
    <lineage>
        <taxon>Bacteria</taxon>
        <taxon>Pseudomonadati</taxon>
        <taxon>Pseudomonadota</taxon>
        <taxon>Gammaproteobacteria</taxon>
        <taxon>Enterobacterales</taxon>
        <taxon>Yersiniaceae</taxon>
        <taxon>Yersinia</taxon>
    </lineage>
</organism>
<reference evidence="2 3" key="1">
    <citation type="journal article" date="2011" name="J. Bacteriol.">
        <title>Complete genome sequence of Yersinia enterocolitica subsp. palearctica serogroup O:3.</title>
        <authorList>
            <person name="Batzilla J."/>
            <person name="Hoper D."/>
            <person name="Antonenka U."/>
            <person name="Heesemann J."/>
            <person name="Rakin A."/>
        </authorList>
    </citation>
    <scope>NUCLEOTIDE SEQUENCE [LARGE SCALE GENOMIC DNA]</scope>
    <source>
        <strain evidence="3">DSM 13030 / CIP 106945 / Y11</strain>
        <plasmid evidence="2 3">pYV03</plasmid>
    </source>
</reference>
<name>A0A0H3NX63_YERE1</name>